<feature type="compositionally biased region" description="Acidic residues" evidence="1">
    <location>
        <begin position="482"/>
        <end position="499"/>
    </location>
</feature>
<dbReference type="InterPro" id="IPR018391">
    <property type="entry name" value="PQQ_b-propeller_rpt"/>
</dbReference>
<sequence length="756" mass="80057">MNNEKINAVDELRGKPTRRRVLHTTAVAAGVLGGVTASSTNVTAQEEAGNEQWSFNTGGTITSSPTIVDSFVYFGSDDGNIYSLNASNAFERWAFSTGGSVQSSPTVVSGIVFVGSQDNTLYAINAESGEEEWAFSTGGAVNSSPTVVDGTIFVGSNDGTVYAVSASSGQEAWTYETGGAVESSPVVVNGSVFVGSDDGTLYAINADSGEEQWTFETGGSIQRSPTVANETVYASSEDDVLYAVSASGGEEQWTFESEFGDLSTPTVASAGSFVRDTVFVGDLTGTVYALNAELGGSRWENDLQDGTGTPTVVQSNVFFGNRNATYALDVDTGSVDWDINSEMTSTPTVADGTMYFGSGSTLRAINSGTTSSSEGSRTRLGTLGHPPDWAYADQTIEIDTEAPPSGDDDSPPTDDGDDSPPADDGDDSPPVNDDDGPPPSNPDDGLGMVAAGGAGVAVLAGIGGAYKWLSSSDSDRQQRDSFEEETPSESPDVQDEVIEATDTADATDDVDPDVLRDDADELVVDATAAREEGDLATAISLYDEALDLYRTAADEIDDEDTKDELKETIAQTNSDRETLSQIQSRRGDLTEALQLGETSFQTAVAAHVNGEYTVAKLRYRQARDQYQRALDELTGSDHELLSEAVQVAVDREKDISPGAVSTVIDLSEETIDALTEAGIETVADLQDAQTTSADDGEIETINPVEELREEGTITEEVAAQLTALYWWHDQETYQVTTEAAIRQRYDQSSAGYEATK</sequence>
<dbReference type="InterPro" id="IPR015943">
    <property type="entry name" value="WD40/YVTN_repeat-like_dom_sf"/>
</dbReference>
<dbReference type="AlphaFoldDB" id="A0A544QM12"/>
<keyword evidence="4" id="KW-1185">Reference proteome</keyword>
<dbReference type="SMART" id="SM00564">
    <property type="entry name" value="PQQ"/>
    <property type="match status" value="8"/>
</dbReference>
<evidence type="ECO:0000313" key="4">
    <source>
        <dbReference type="Proteomes" id="UP000315385"/>
    </source>
</evidence>
<feature type="compositionally biased region" description="Low complexity" evidence="1">
    <location>
        <begin position="367"/>
        <end position="382"/>
    </location>
</feature>
<accession>A0A544QM12</accession>
<feature type="compositionally biased region" description="Acidic residues" evidence="1">
    <location>
        <begin position="396"/>
        <end position="436"/>
    </location>
</feature>
<gene>
    <name evidence="3" type="ORF">EWF95_11315</name>
</gene>
<organism evidence="3 4">
    <name type="scientific">Halonotius roseus</name>
    <dbReference type="NCBI Taxonomy" id="2511997"/>
    <lineage>
        <taxon>Archaea</taxon>
        <taxon>Methanobacteriati</taxon>
        <taxon>Methanobacteriota</taxon>
        <taxon>Stenosarchaea group</taxon>
        <taxon>Halobacteria</taxon>
        <taxon>Halobacteriales</taxon>
        <taxon>Haloferacaceae</taxon>
        <taxon>Halonotius</taxon>
    </lineage>
</organism>
<protein>
    <recommendedName>
        <fullName evidence="2">Pyrrolo-quinoline quinone repeat domain-containing protein</fullName>
    </recommendedName>
</protein>
<comment type="caution">
    <text evidence="3">The sequence shown here is derived from an EMBL/GenBank/DDBJ whole genome shotgun (WGS) entry which is preliminary data.</text>
</comment>
<dbReference type="Gene3D" id="2.130.10.10">
    <property type="entry name" value="YVTN repeat-like/Quinoprotein amine dehydrogenase"/>
    <property type="match status" value="2"/>
</dbReference>
<dbReference type="InterPro" id="IPR011047">
    <property type="entry name" value="Quinoprotein_ADH-like_sf"/>
</dbReference>
<feature type="domain" description="Pyrrolo-quinoline quinone repeat" evidence="2">
    <location>
        <begin position="42"/>
        <end position="269"/>
    </location>
</feature>
<dbReference type="InterPro" id="IPR002372">
    <property type="entry name" value="PQQ_rpt_dom"/>
</dbReference>
<dbReference type="Proteomes" id="UP000315385">
    <property type="component" value="Unassembled WGS sequence"/>
</dbReference>
<dbReference type="RefSeq" id="WP_142444181.1">
    <property type="nucleotide sequence ID" value="NZ_SESI01000003.1"/>
</dbReference>
<proteinExistence type="predicted"/>
<feature type="region of interest" description="Disordered" evidence="1">
    <location>
        <begin position="468"/>
        <end position="513"/>
    </location>
</feature>
<name>A0A544QM12_9EURY</name>
<dbReference type="SUPFAM" id="SSF116846">
    <property type="entry name" value="MIT domain"/>
    <property type="match status" value="1"/>
</dbReference>
<dbReference type="EMBL" id="SESI01000003">
    <property type="protein sequence ID" value="TQQ79593.1"/>
    <property type="molecule type" value="Genomic_DNA"/>
</dbReference>
<dbReference type="Pfam" id="PF13570">
    <property type="entry name" value="Beta-prop_ACSF4"/>
    <property type="match status" value="1"/>
</dbReference>
<evidence type="ECO:0000313" key="3">
    <source>
        <dbReference type="EMBL" id="TQQ79593.1"/>
    </source>
</evidence>
<evidence type="ECO:0000256" key="1">
    <source>
        <dbReference type="SAM" id="MobiDB-lite"/>
    </source>
</evidence>
<dbReference type="PROSITE" id="PS51318">
    <property type="entry name" value="TAT"/>
    <property type="match status" value="1"/>
</dbReference>
<reference evidence="3 4" key="1">
    <citation type="submission" date="2019-02" db="EMBL/GenBank/DDBJ databases">
        <title>Halonotius sp. a new haloqrchaeon isolated from saline water.</title>
        <authorList>
            <person name="Duran-Viseras A."/>
            <person name="Sanchez-Porro C."/>
            <person name="Ventosa A."/>
        </authorList>
    </citation>
    <scope>NUCLEOTIDE SEQUENCE [LARGE SCALE GENOMIC DNA]</scope>
    <source>
        <strain evidence="3 4">F9-27</strain>
    </source>
</reference>
<dbReference type="SUPFAM" id="SSF50998">
    <property type="entry name" value="Quinoprotein alcohol dehydrogenase-like"/>
    <property type="match status" value="2"/>
</dbReference>
<dbReference type="InterPro" id="IPR006311">
    <property type="entry name" value="TAT_signal"/>
</dbReference>
<evidence type="ECO:0000259" key="2">
    <source>
        <dbReference type="Pfam" id="PF13570"/>
    </source>
</evidence>
<dbReference type="PANTHER" id="PTHR34512:SF30">
    <property type="entry name" value="OUTER MEMBRANE PROTEIN ASSEMBLY FACTOR BAMB"/>
    <property type="match status" value="1"/>
</dbReference>
<feature type="region of interest" description="Disordered" evidence="1">
    <location>
        <begin position="366"/>
        <end position="449"/>
    </location>
</feature>
<dbReference type="Gene3D" id="2.40.10.480">
    <property type="match status" value="1"/>
</dbReference>
<dbReference type="OrthoDB" id="8638at2157"/>
<dbReference type="InterPro" id="IPR036181">
    <property type="entry name" value="MIT_dom_sf"/>
</dbReference>
<dbReference type="PANTHER" id="PTHR34512">
    <property type="entry name" value="CELL SURFACE PROTEIN"/>
    <property type="match status" value="1"/>
</dbReference>